<proteinExistence type="predicted"/>
<comment type="caution">
    <text evidence="1">The sequence shown here is derived from an EMBL/GenBank/DDBJ whole genome shotgun (WGS) entry which is preliminary data.</text>
</comment>
<dbReference type="Proteomes" id="UP001295462">
    <property type="component" value="Unassembled WGS sequence"/>
</dbReference>
<sequence>MFTPIVVKLIWKMGSLEINRFPIATVEYHFVFYKKEWLALRELAIDSIT</sequence>
<protein>
    <submittedName>
        <fullName evidence="1">Uncharacterized protein</fullName>
    </submittedName>
</protein>
<evidence type="ECO:0000313" key="1">
    <source>
        <dbReference type="EMBL" id="CAH1594986.1"/>
    </source>
</evidence>
<dbReference type="EMBL" id="CAKMUD010000083">
    <property type="protein sequence ID" value="CAH1594986.1"/>
    <property type="molecule type" value="Genomic_DNA"/>
</dbReference>
<gene>
    <name evidence="1" type="ORF">THF1A12_30017</name>
</gene>
<evidence type="ECO:0000313" key="2">
    <source>
        <dbReference type="Proteomes" id="UP001295462"/>
    </source>
</evidence>
<name>A0AAU9QMQ6_9VIBR</name>
<dbReference type="AlphaFoldDB" id="A0AAU9QMQ6"/>
<accession>A0AAU9QMQ6</accession>
<reference evidence="1" key="1">
    <citation type="submission" date="2022-01" db="EMBL/GenBank/DDBJ databases">
        <authorList>
            <person name="Lagorce A."/>
        </authorList>
    </citation>
    <scope>NUCLEOTIDE SEQUENCE</scope>
    <source>
        <strain evidence="1">Th15_F1_A12</strain>
    </source>
</reference>
<organism evidence="1 2">
    <name type="scientific">Vibrio jasicida</name>
    <dbReference type="NCBI Taxonomy" id="766224"/>
    <lineage>
        <taxon>Bacteria</taxon>
        <taxon>Pseudomonadati</taxon>
        <taxon>Pseudomonadota</taxon>
        <taxon>Gammaproteobacteria</taxon>
        <taxon>Vibrionales</taxon>
        <taxon>Vibrionaceae</taxon>
        <taxon>Vibrio</taxon>
    </lineage>
</organism>